<dbReference type="AlphaFoldDB" id="A0A1I3Z7R1"/>
<dbReference type="GO" id="GO:0046983">
    <property type="term" value="F:protein dimerization activity"/>
    <property type="evidence" value="ECO:0007669"/>
    <property type="project" value="InterPro"/>
</dbReference>
<feature type="domain" description="Histidine kinase/HSP90-like ATPase" evidence="6">
    <location>
        <begin position="483"/>
        <end position="571"/>
    </location>
</feature>
<dbReference type="Gene3D" id="3.30.450.40">
    <property type="match status" value="2"/>
</dbReference>
<dbReference type="InterPro" id="IPR011712">
    <property type="entry name" value="Sig_transdc_His_kin_sub3_dim/P"/>
</dbReference>
<dbReference type="OrthoDB" id="5241249at2"/>
<dbReference type="Gene3D" id="1.20.5.1930">
    <property type="match status" value="1"/>
</dbReference>
<dbReference type="InterPro" id="IPR003594">
    <property type="entry name" value="HATPase_dom"/>
</dbReference>
<gene>
    <name evidence="7" type="ORF">SAMN04488085_101383</name>
</gene>
<evidence type="ECO:0000259" key="5">
    <source>
        <dbReference type="SMART" id="SM00065"/>
    </source>
</evidence>
<dbReference type="SUPFAM" id="SSF55874">
    <property type="entry name" value="ATPase domain of HSP90 chaperone/DNA topoisomerase II/histidine kinase"/>
    <property type="match status" value="1"/>
</dbReference>
<organism evidence="7 8">
    <name type="scientific">Geodermatophilus ruber</name>
    <dbReference type="NCBI Taxonomy" id="504800"/>
    <lineage>
        <taxon>Bacteria</taxon>
        <taxon>Bacillati</taxon>
        <taxon>Actinomycetota</taxon>
        <taxon>Actinomycetes</taxon>
        <taxon>Geodermatophilales</taxon>
        <taxon>Geodermatophilaceae</taxon>
        <taxon>Geodermatophilus</taxon>
    </lineage>
</organism>
<evidence type="ECO:0000256" key="1">
    <source>
        <dbReference type="ARBA" id="ARBA00022679"/>
    </source>
</evidence>
<dbReference type="Pfam" id="PF13185">
    <property type="entry name" value="GAF_2"/>
    <property type="match status" value="2"/>
</dbReference>
<feature type="region of interest" description="Disordered" evidence="4">
    <location>
        <begin position="1"/>
        <end position="30"/>
    </location>
</feature>
<dbReference type="GO" id="GO:0016020">
    <property type="term" value="C:membrane"/>
    <property type="evidence" value="ECO:0007669"/>
    <property type="project" value="InterPro"/>
</dbReference>
<dbReference type="PANTHER" id="PTHR24421:SF56">
    <property type="entry name" value="OXYGEN SENSOR HISTIDINE KINASE RESPONSE REGULATOR DOST"/>
    <property type="match status" value="1"/>
</dbReference>
<keyword evidence="8" id="KW-1185">Reference proteome</keyword>
<accession>A0A1I3Z7R1</accession>
<evidence type="ECO:0000256" key="2">
    <source>
        <dbReference type="ARBA" id="ARBA00022777"/>
    </source>
</evidence>
<feature type="domain" description="GAF" evidence="5">
    <location>
        <begin position="50"/>
        <end position="198"/>
    </location>
</feature>
<dbReference type="Pfam" id="PF02518">
    <property type="entry name" value="HATPase_c"/>
    <property type="match status" value="1"/>
</dbReference>
<dbReference type="SMART" id="SM00387">
    <property type="entry name" value="HATPase_c"/>
    <property type="match status" value="1"/>
</dbReference>
<dbReference type="PANTHER" id="PTHR24421">
    <property type="entry name" value="NITRATE/NITRITE SENSOR PROTEIN NARX-RELATED"/>
    <property type="match status" value="1"/>
</dbReference>
<protein>
    <submittedName>
        <fullName evidence="7">Histidine kinase-, DNA gyrase B-, and HSP90-like ATPase</fullName>
    </submittedName>
</protein>
<dbReference type="CDD" id="cd16917">
    <property type="entry name" value="HATPase_UhpB-NarQ-NarX-like"/>
    <property type="match status" value="1"/>
</dbReference>
<keyword evidence="1" id="KW-0808">Transferase</keyword>
<name>A0A1I3Z7R1_9ACTN</name>
<dbReference type="Gene3D" id="3.30.565.10">
    <property type="entry name" value="Histidine kinase-like ATPase, C-terminal domain"/>
    <property type="match status" value="1"/>
</dbReference>
<dbReference type="InterPro" id="IPR003018">
    <property type="entry name" value="GAF"/>
</dbReference>
<keyword evidence="2 7" id="KW-0418">Kinase</keyword>
<dbReference type="GO" id="GO:0000155">
    <property type="term" value="F:phosphorelay sensor kinase activity"/>
    <property type="evidence" value="ECO:0007669"/>
    <property type="project" value="InterPro"/>
</dbReference>
<dbReference type="Pfam" id="PF07730">
    <property type="entry name" value="HisKA_3"/>
    <property type="match status" value="1"/>
</dbReference>
<dbReference type="InterPro" id="IPR036890">
    <property type="entry name" value="HATPase_C_sf"/>
</dbReference>
<evidence type="ECO:0000313" key="7">
    <source>
        <dbReference type="EMBL" id="SFK39646.1"/>
    </source>
</evidence>
<dbReference type="InterPro" id="IPR029016">
    <property type="entry name" value="GAF-like_dom_sf"/>
</dbReference>
<evidence type="ECO:0000313" key="8">
    <source>
        <dbReference type="Proteomes" id="UP000199152"/>
    </source>
</evidence>
<dbReference type="SMART" id="SM00065">
    <property type="entry name" value="GAF"/>
    <property type="match status" value="2"/>
</dbReference>
<sequence length="572" mass="60265">MEAGIPASFSPYADPGGRAVPPPDPGVRNSTPAAIPVLAAGVQAAARSAHVERTLREIVTIAVDRADATYGALGVLRSDGRSFDRFVVVGMGVEDQQRIGRFPTGNGVLGLLIQKPVPLRLDDLTAHPAAVGLPPGHPPMHTFLGVPVRVRGRVFGHLYLTEKRTGEPFSAADEEVISGLCDAAGLAIEGARRVERAEHRRAWAQAGSDIATALLSGADPDSVLRSIAQRVAFLASADVAGVLVPTPGDADSLTVVAAVGLDEEIVHGLRVPLIDSQLGVAHRSGVPRLLVDATSQAPGGKRAPVLGELVAGYGPALFIPLGGGPALGTVVAMRLRGRPPFEPDTLELAAAFAGQAAVALELARTQQRERRLQVEADRDRIARDLHDHVVQRIFATGLALDRISRSLEETQPEVAARLAERVDELDDTIARIRSAIFELHQAEDGSPTAVRRRISDVVRSITDGHGLLPDVRLRSSVDDLPPTLVTDVVAVVCELVTNVVKHASATRVTVNVSVDGEVSVVVTDDGIGLPAITVRSGLANLADRAERFGGRLTASTGPSGTEIRWVVPLPRQ</sequence>
<dbReference type="Proteomes" id="UP000199152">
    <property type="component" value="Unassembled WGS sequence"/>
</dbReference>
<evidence type="ECO:0000256" key="3">
    <source>
        <dbReference type="ARBA" id="ARBA00023012"/>
    </source>
</evidence>
<reference evidence="7 8" key="1">
    <citation type="submission" date="2016-10" db="EMBL/GenBank/DDBJ databases">
        <authorList>
            <person name="de Groot N.N."/>
        </authorList>
    </citation>
    <scope>NUCLEOTIDE SEQUENCE [LARGE SCALE GENOMIC DNA]</scope>
    <source>
        <strain evidence="7 8">DSM 45317</strain>
    </source>
</reference>
<dbReference type="SUPFAM" id="SSF55781">
    <property type="entry name" value="GAF domain-like"/>
    <property type="match status" value="2"/>
</dbReference>
<dbReference type="EMBL" id="FOSW01000001">
    <property type="protein sequence ID" value="SFK39646.1"/>
    <property type="molecule type" value="Genomic_DNA"/>
</dbReference>
<evidence type="ECO:0000259" key="6">
    <source>
        <dbReference type="SMART" id="SM00387"/>
    </source>
</evidence>
<feature type="domain" description="GAF" evidence="5">
    <location>
        <begin position="219"/>
        <end position="370"/>
    </location>
</feature>
<evidence type="ECO:0000256" key="4">
    <source>
        <dbReference type="SAM" id="MobiDB-lite"/>
    </source>
</evidence>
<proteinExistence type="predicted"/>
<dbReference type="InterPro" id="IPR050482">
    <property type="entry name" value="Sensor_HK_TwoCompSys"/>
</dbReference>
<keyword evidence="3" id="KW-0902">Two-component regulatory system</keyword>
<dbReference type="InParanoid" id="A0A1I3Z7R1"/>
<dbReference type="STRING" id="504800.SAMN04488085_101383"/>